<protein>
    <recommendedName>
        <fullName evidence="4">Receptor ligand binding region domain-containing protein</fullName>
    </recommendedName>
</protein>
<dbReference type="Proteomes" id="UP000192578">
    <property type="component" value="Unassembled WGS sequence"/>
</dbReference>
<dbReference type="AlphaFoldDB" id="A0A1W0WQ04"/>
<organism evidence="2 3">
    <name type="scientific">Hypsibius exemplaris</name>
    <name type="common">Freshwater tardigrade</name>
    <dbReference type="NCBI Taxonomy" id="2072580"/>
    <lineage>
        <taxon>Eukaryota</taxon>
        <taxon>Metazoa</taxon>
        <taxon>Ecdysozoa</taxon>
        <taxon>Tardigrada</taxon>
        <taxon>Eutardigrada</taxon>
        <taxon>Parachela</taxon>
        <taxon>Hypsibioidea</taxon>
        <taxon>Hypsibiidae</taxon>
        <taxon>Hypsibius</taxon>
    </lineage>
</organism>
<keyword evidence="1" id="KW-1133">Transmembrane helix</keyword>
<keyword evidence="3" id="KW-1185">Reference proteome</keyword>
<feature type="transmembrane region" description="Helical" evidence="1">
    <location>
        <begin position="349"/>
        <end position="374"/>
    </location>
</feature>
<dbReference type="InterPro" id="IPR028082">
    <property type="entry name" value="Peripla_BP_I"/>
</dbReference>
<reference evidence="3" key="1">
    <citation type="submission" date="2017-01" db="EMBL/GenBank/DDBJ databases">
        <title>Comparative genomics of anhydrobiosis in the tardigrade Hypsibius dujardini.</title>
        <authorList>
            <person name="Yoshida Y."/>
            <person name="Koutsovoulos G."/>
            <person name="Laetsch D."/>
            <person name="Stevens L."/>
            <person name="Kumar S."/>
            <person name="Horikawa D."/>
            <person name="Ishino K."/>
            <person name="Komine S."/>
            <person name="Tomita M."/>
            <person name="Blaxter M."/>
            <person name="Arakawa K."/>
        </authorList>
    </citation>
    <scope>NUCLEOTIDE SEQUENCE [LARGE SCALE GENOMIC DNA]</scope>
    <source>
        <strain evidence="3">Z151</strain>
    </source>
</reference>
<keyword evidence="1" id="KW-0472">Membrane</keyword>
<name>A0A1W0WQ04_HYPEX</name>
<evidence type="ECO:0000256" key="1">
    <source>
        <dbReference type="SAM" id="Phobius"/>
    </source>
</evidence>
<feature type="non-terminal residue" evidence="2">
    <location>
        <position position="1"/>
    </location>
</feature>
<sequence>QKSTACVLGIVRIGAFGQFPLRNHSKTDQSELAASRIDVVVLARLSLLCLTAKPLDVLVLATGFDGFLRDRDHHLELGRDSKWHLHRLKTAYTNIAFSQRLPVQSFNPDCGTFANNAHTSCPAVVLRAGRGPRVQANNILVTTNWTSVYVVLDLDSIPIYQLVLSIGQTSQAKSSNRQHSVLLAEGGPRLSRTAQEFCNAKPSDAPSLAQRLSFACNVDSHLASANAAMEMLAQVLNESIADPDFDPRNGRALARRFLSRTFDTSSGRISLDQFGDRTPSVSVSYFNDTTGDFEVYIRSNITNGDYRYSAVKPVSWFNGSYLPPNEPMCGYMGDRAECRPRTGFQTKELFAGVGVAVVALIVGSICLGCMIRAVTSAPQLQHQQ</sequence>
<dbReference type="Gene3D" id="3.40.50.2300">
    <property type="match status" value="2"/>
</dbReference>
<evidence type="ECO:0000313" key="3">
    <source>
        <dbReference type="Proteomes" id="UP000192578"/>
    </source>
</evidence>
<dbReference type="EMBL" id="MTYJ01000062">
    <property type="protein sequence ID" value="OQV17291.1"/>
    <property type="molecule type" value="Genomic_DNA"/>
</dbReference>
<comment type="caution">
    <text evidence="2">The sequence shown here is derived from an EMBL/GenBank/DDBJ whole genome shotgun (WGS) entry which is preliminary data.</text>
</comment>
<accession>A0A1W0WQ04</accession>
<evidence type="ECO:0000313" key="2">
    <source>
        <dbReference type="EMBL" id="OQV17291.1"/>
    </source>
</evidence>
<proteinExistence type="predicted"/>
<dbReference type="SUPFAM" id="SSF53822">
    <property type="entry name" value="Periplasmic binding protein-like I"/>
    <property type="match status" value="1"/>
</dbReference>
<keyword evidence="1" id="KW-0812">Transmembrane</keyword>
<gene>
    <name evidence="2" type="ORF">BV898_08542</name>
</gene>
<dbReference type="OrthoDB" id="6158579at2759"/>
<evidence type="ECO:0008006" key="4">
    <source>
        <dbReference type="Google" id="ProtNLM"/>
    </source>
</evidence>